<evidence type="ECO:0000313" key="2">
    <source>
        <dbReference type="EMBL" id="CAG7635758.1"/>
    </source>
</evidence>
<dbReference type="Pfam" id="PF00583">
    <property type="entry name" value="Acetyltransf_1"/>
    <property type="match status" value="1"/>
</dbReference>
<dbReference type="CDD" id="cd04301">
    <property type="entry name" value="NAT_SF"/>
    <property type="match status" value="1"/>
</dbReference>
<gene>
    <name evidence="2" type="ORF">PAECIP111802_02176</name>
</gene>
<evidence type="ECO:0000259" key="1">
    <source>
        <dbReference type="PROSITE" id="PS51186"/>
    </source>
</evidence>
<accession>A0ABN7TLD7</accession>
<reference evidence="2 3" key="1">
    <citation type="submission" date="2021-06" db="EMBL/GenBank/DDBJ databases">
        <authorList>
            <person name="Criscuolo A."/>
        </authorList>
    </citation>
    <scope>NUCLEOTIDE SEQUENCE [LARGE SCALE GENOMIC DNA]</scope>
    <source>
        <strain evidence="3">CIP 111802</strain>
    </source>
</reference>
<organism evidence="2 3">
    <name type="scientific">Paenibacillus allorhizosphaerae</name>
    <dbReference type="NCBI Taxonomy" id="2849866"/>
    <lineage>
        <taxon>Bacteria</taxon>
        <taxon>Bacillati</taxon>
        <taxon>Bacillota</taxon>
        <taxon>Bacilli</taxon>
        <taxon>Bacillales</taxon>
        <taxon>Paenibacillaceae</taxon>
        <taxon>Paenibacillus</taxon>
    </lineage>
</organism>
<dbReference type="InterPro" id="IPR000182">
    <property type="entry name" value="GNAT_dom"/>
</dbReference>
<sequence>MSEENKPSPAVTAREIRDEEIEQGLRIRNAIFPPITRQDWERGAPTTGSIAYIGDEPAGFIPLFLRRIRIAPGVVVTAAFENSVGTRGDVRGLGIGSAMMEAACGFLKGKADVLMVYRGHERSQGYHFYTKTGHVDLCYMREYTGSLEHAAMHRDVVVSEGTDGIIAGSSRLLELFEDTYGAYGGFPDRHPGYWAQSFRSPYYAARPQRFFWFQLREQGKLTGYLIAGKEVSADGRETPLRILETAAAGADIERTGALLESAMAYAVQNNLGALTYVIGDDDPHRELLDRMGLKSGLRSLHTMALAFDAEALFATCWQGRLNRIGAPISVRTPTQDIELIPAQSPGEDKITLEMKDDTLTRWLMGRIDFRTRVKEGTITIHNGNKSFVEELQRAVPFVPWVYHPLDYC</sequence>
<evidence type="ECO:0000313" key="3">
    <source>
        <dbReference type="Proteomes" id="UP000730618"/>
    </source>
</evidence>
<keyword evidence="3" id="KW-1185">Reference proteome</keyword>
<feature type="domain" description="N-acetyltransferase" evidence="1">
    <location>
        <begin position="11"/>
        <end position="157"/>
    </location>
</feature>
<dbReference type="Proteomes" id="UP000730618">
    <property type="component" value="Unassembled WGS sequence"/>
</dbReference>
<protein>
    <recommendedName>
        <fullName evidence="1">N-acetyltransferase domain-containing protein</fullName>
    </recommendedName>
</protein>
<dbReference type="RefSeq" id="WP_218098510.1">
    <property type="nucleotide sequence ID" value="NZ_CAJVCE010000005.1"/>
</dbReference>
<name>A0ABN7TLD7_9BACL</name>
<comment type="caution">
    <text evidence="2">The sequence shown here is derived from an EMBL/GenBank/DDBJ whole genome shotgun (WGS) entry which is preliminary data.</text>
</comment>
<dbReference type="PROSITE" id="PS51186">
    <property type="entry name" value="GNAT"/>
    <property type="match status" value="1"/>
</dbReference>
<dbReference type="EMBL" id="CAJVCE010000005">
    <property type="protein sequence ID" value="CAG7635758.1"/>
    <property type="molecule type" value="Genomic_DNA"/>
</dbReference>
<proteinExistence type="predicted"/>